<accession>A0AAV8C0M0</accession>
<comment type="caution">
    <text evidence="22">The sequence shown here is derived from an EMBL/GenBank/DDBJ whole genome shotgun (WGS) entry which is preliminary data.</text>
</comment>
<dbReference type="Gene3D" id="3.30.200.20">
    <property type="entry name" value="Phosphorylase Kinase, domain 1"/>
    <property type="match status" value="1"/>
</dbReference>
<evidence type="ECO:0000256" key="6">
    <source>
        <dbReference type="ARBA" id="ARBA00022527"/>
    </source>
</evidence>
<comment type="similarity">
    <text evidence="2">In the N-terminal section; belongs to the leguminous lectin family.</text>
</comment>
<evidence type="ECO:0000256" key="11">
    <source>
        <dbReference type="ARBA" id="ARBA00022741"/>
    </source>
</evidence>
<dbReference type="GO" id="GO:0030246">
    <property type="term" value="F:carbohydrate binding"/>
    <property type="evidence" value="ECO:0007669"/>
    <property type="project" value="UniProtKB-KW"/>
</dbReference>
<comment type="similarity">
    <text evidence="3">In the C-terminal section; belongs to the protein kinase superfamily. Ser/Thr protein kinase family.</text>
</comment>
<dbReference type="PROSITE" id="PS50011">
    <property type="entry name" value="PROTEIN_KINASE_DOM"/>
    <property type="match status" value="1"/>
</dbReference>
<evidence type="ECO:0000256" key="13">
    <source>
        <dbReference type="ARBA" id="ARBA00022840"/>
    </source>
</evidence>
<feature type="binding site" evidence="18">
    <location>
        <position position="376"/>
    </location>
    <ligand>
        <name>ATP</name>
        <dbReference type="ChEBI" id="CHEBI:30616"/>
    </ligand>
</feature>
<evidence type="ECO:0000256" key="10">
    <source>
        <dbReference type="ARBA" id="ARBA00022734"/>
    </source>
</evidence>
<dbReference type="GO" id="GO:0005524">
    <property type="term" value="F:ATP binding"/>
    <property type="evidence" value="ECO:0007669"/>
    <property type="project" value="UniProtKB-UniRule"/>
</dbReference>
<evidence type="ECO:0000256" key="19">
    <source>
        <dbReference type="SAM" id="Phobius"/>
    </source>
</evidence>
<dbReference type="InterPro" id="IPR013320">
    <property type="entry name" value="ConA-like_dom_sf"/>
</dbReference>
<dbReference type="InterPro" id="IPR017441">
    <property type="entry name" value="Protein_kinase_ATP_BS"/>
</dbReference>
<dbReference type="FunFam" id="3.30.200.20:FF:000168">
    <property type="entry name" value="L-type lectin-domain containing receptor kinase IX.1"/>
    <property type="match status" value="1"/>
</dbReference>
<dbReference type="InterPro" id="IPR001220">
    <property type="entry name" value="Legume_lectin_dom"/>
</dbReference>
<dbReference type="InterPro" id="IPR011009">
    <property type="entry name" value="Kinase-like_dom_sf"/>
</dbReference>
<evidence type="ECO:0000256" key="4">
    <source>
        <dbReference type="ARBA" id="ARBA00012513"/>
    </source>
</evidence>
<dbReference type="InterPro" id="IPR008271">
    <property type="entry name" value="Ser/Thr_kinase_AS"/>
</dbReference>
<keyword evidence="15 19" id="KW-0472">Membrane</keyword>
<feature type="signal peptide" evidence="20">
    <location>
        <begin position="1"/>
        <end position="18"/>
    </location>
</feature>
<gene>
    <name evidence="22" type="ORF">LUZ62_083392</name>
</gene>
<dbReference type="PROSITE" id="PS00108">
    <property type="entry name" value="PROTEIN_KINASE_ST"/>
    <property type="match status" value="1"/>
</dbReference>
<dbReference type="EMBL" id="JAMFTS010000005">
    <property type="protein sequence ID" value="KAJ4748987.1"/>
    <property type="molecule type" value="Genomic_DNA"/>
</dbReference>
<evidence type="ECO:0000256" key="8">
    <source>
        <dbReference type="ARBA" id="ARBA00022692"/>
    </source>
</evidence>
<evidence type="ECO:0000256" key="9">
    <source>
        <dbReference type="ARBA" id="ARBA00022729"/>
    </source>
</evidence>
<evidence type="ECO:0000259" key="21">
    <source>
        <dbReference type="PROSITE" id="PS50011"/>
    </source>
</evidence>
<feature type="domain" description="Protein kinase" evidence="21">
    <location>
        <begin position="347"/>
        <end position="624"/>
    </location>
</feature>
<dbReference type="FunFam" id="1.10.510.10:FF:000240">
    <property type="entry name" value="Lectin-domain containing receptor kinase A4.3"/>
    <property type="match status" value="1"/>
</dbReference>
<sequence>MLSWLLFSCCCFTSLSIAALPSAASLIFQYNFSDASFDQANLRFEGDAFFNGHVINLSRDTANGSLDYSQGRMTYNQRVMLWDSSTGEITNFTTSFTFAIFQGTIDHHNGDGLAFFLSPYPSQLHRRSAGGCLGLIPNCNTLNTTIESGTVAVEFDSFKNHWDPSNNHFGIDVNTINSTIYKNFTSRINTGIKITCTISYDGRAKLLRVLVYSKDNPEFGNYSLAKGIDLRSFLPSEVTVGFSAATGSAVELHQILNWYFHSTLQPPNTSSSKSLKLKLELGIGLSFGAFIVFVMALVFLIWWNMAAKRGMGMSNVPYKEMEIDDELEKGIGPKRFQYEELLVATKNFKEEKLGQGAFGSVYKGFLNCLNIHVAIKRLSRYSNQGIKEYKSEVKIVSRLRHRNLVQLVGWCHYYQDLLLVYEYMPNGSLDTHLYSAKSILKWPVRYQIALGLGSALLYLHREWDQCVVHRDIKPSNIMLDSSFNAKLGDFGLARLINHGGMQTTLPAGTIGYLAPECFITGKTSTESDVYSFGIVLLEIASGRRPIMPEAEPGRLRLVHWVWELYGNNVILEAADRKLGGDFETQQMECLIVVGLWCTHPNPDVRPCIRKALNVLQFESPLPALPSKMPVPIFAPPMDLVSPNGASQGIEL</sequence>
<dbReference type="InterPro" id="IPR000719">
    <property type="entry name" value="Prot_kinase_dom"/>
</dbReference>
<keyword evidence="8 19" id="KW-0812">Transmembrane</keyword>
<comment type="subcellular location">
    <subcellularLocation>
        <location evidence="1">Cell membrane</location>
        <topology evidence="1">Single-pass type I membrane protein</topology>
    </subcellularLocation>
</comment>
<keyword evidence="12 22" id="KW-0418">Kinase</keyword>
<protein>
    <recommendedName>
        <fullName evidence="4">non-specific serine/threonine protein kinase</fullName>
        <ecNumber evidence="4">2.7.11.1</ecNumber>
    </recommendedName>
</protein>
<dbReference type="Proteomes" id="UP001140206">
    <property type="component" value="Chromosome 5"/>
</dbReference>
<keyword evidence="13 18" id="KW-0067">ATP-binding</keyword>
<dbReference type="GO" id="GO:0002229">
    <property type="term" value="P:defense response to oomycetes"/>
    <property type="evidence" value="ECO:0007669"/>
    <property type="project" value="UniProtKB-ARBA"/>
</dbReference>
<keyword evidence="14 19" id="KW-1133">Transmembrane helix</keyword>
<keyword evidence="7" id="KW-0808">Transferase</keyword>
<evidence type="ECO:0000256" key="20">
    <source>
        <dbReference type="SAM" id="SignalP"/>
    </source>
</evidence>
<evidence type="ECO:0000256" key="12">
    <source>
        <dbReference type="ARBA" id="ARBA00022777"/>
    </source>
</evidence>
<evidence type="ECO:0000313" key="22">
    <source>
        <dbReference type="EMBL" id="KAJ4748987.1"/>
    </source>
</evidence>
<keyword evidence="6" id="KW-0723">Serine/threonine-protein kinase</keyword>
<dbReference type="Gene3D" id="1.10.510.10">
    <property type="entry name" value="Transferase(Phosphotransferase) domain 1"/>
    <property type="match status" value="1"/>
</dbReference>
<keyword evidence="16 22" id="KW-0675">Receptor</keyword>
<dbReference type="Gene3D" id="2.60.120.200">
    <property type="match status" value="1"/>
</dbReference>
<feature type="chain" id="PRO_5043709329" description="non-specific serine/threonine protein kinase" evidence="20">
    <location>
        <begin position="19"/>
        <end position="651"/>
    </location>
</feature>
<keyword evidence="11 18" id="KW-0547">Nucleotide-binding</keyword>
<dbReference type="PROSITE" id="PS00307">
    <property type="entry name" value="LECTIN_LEGUME_BETA"/>
    <property type="match status" value="1"/>
</dbReference>
<dbReference type="InterPro" id="IPR050528">
    <property type="entry name" value="L-type_Lectin-RKs"/>
</dbReference>
<keyword evidence="23" id="KW-1185">Reference proteome</keyword>
<evidence type="ECO:0000256" key="3">
    <source>
        <dbReference type="ARBA" id="ARBA00010217"/>
    </source>
</evidence>
<dbReference type="AlphaFoldDB" id="A0AAV8C0M0"/>
<dbReference type="CDD" id="cd14066">
    <property type="entry name" value="STKc_IRAK"/>
    <property type="match status" value="1"/>
</dbReference>
<dbReference type="PROSITE" id="PS00107">
    <property type="entry name" value="PROTEIN_KINASE_ATP"/>
    <property type="match status" value="1"/>
</dbReference>
<keyword evidence="17" id="KW-0325">Glycoprotein</keyword>
<evidence type="ECO:0000256" key="2">
    <source>
        <dbReference type="ARBA" id="ARBA00008536"/>
    </source>
</evidence>
<evidence type="ECO:0000256" key="18">
    <source>
        <dbReference type="PROSITE-ProRule" id="PRU10141"/>
    </source>
</evidence>
<keyword evidence="10" id="KW-0430">Lectin</keyword>
<dbReference type="SUPFAM" id="SSF56112">
    <property type="entry name" value="Protein kinase-like (PK-like)"/>
    <property type="match status" value="1"/>
</dbReference>
<evidence type="ECO:0000313" key="23">
    <source>
        <dbReference type="Proteomes" id="UP001140206"/>
    </source>
</evidence>
<proteinExistence type="inferred from homology"/>
<name>A0AAV8C0M0_9POAL</name>
<dbReference type="GO" id="GO:0004674">
    <property type="term" value="F:protein serine/threonine kinase activity"/>
    <property type="evidence" value="ECO:0007669"/>
    <property type="project" value="UniProtKB-KW"/>
</dbReference>
<keyword evidence="9 20" id="KW-0732">Signal</keyword>
<evidence type="ECO:0000256" key="14">
    <source>
        <dbReference type="ARBA" id="ARBA00022989"/>
    </source>
</evidence>
<dbReference type="InterPro" id="IPR019825">
    <property type="entry name" value="Lectin_legB_Mn/Ca_BS"/>
</dbReference>
<feature type="transmembrane region" description="Helical" evidence="19">
    <location>
        <begin position="281"/>
        <end position="303"/>
    </location>
</feature>
<dbReference type="SUPFAM" id="SSF49899">
    <property type="entry name" value="Concanavalin A-like lectins/glucanases"/>
    <property type="match status" value="1"/>
</dbReference>
<evidence type="ECO:0000256" key="17">
    <source>
        <dbReference type="ARBA" id="ARBA00023180"/>
    </source>
</evidence>
<dbReference type="EC" id="2.7.11.1" evidence="4"/>
<dbReference type="Pfam" id="PF00139">
    <property type="entry name" value="Lectin_legB"/>
    <property type="match status" value="1"/>
</dbReference>
<evidence type="ECO:0000256" key="1">
    <source>
        <dbReference type="ARBA" id="ARBA00004251"/>
    </source>
</evidence>
<evidence type="ECO:0000256" key="15">
    <source>
        <dbReference type="ARBA" id="ARBA00023136"/>
    </source>
</evidence>
<dbReference type="SMART" id="SM00220">
    <property type="entry name" value="S_TKc"/>
    <property type="match status" value="1"/>
</dbReference>
<dbReference type="PANTHER" id="PTHR27007">
    <property type="match status" value="1"/>
</dbReference>
<evidence type="ECO:0000256" key="16">
    <source>
        <dbReference type="ARBA" id="ARBA00023170"/>
    </source>
</evidence>
<organism evidence="22 23">
    <name type="scientific">Rhynchospora pubera</name>
    <dbReference type="NCBI Taxonomy" id="906938"/>
    <lineage>
        <taxon>Eukaryota</taxon>
        <taxon>Viridiplantae</taxon>
        <taxon>Streptophyta</taxon>
        <taxon>Embryophyta</taxon>
        <taxon>Tracheophyta</taxon>
        <taxon>Spermatophyta</taxon>
        <taxon>Magnoliopsida</taxon>
        <taxon>Liliopsida</taxon>
        <taxon>Poales</taxon>
        <taxon>Cyperaceae</taxon>
        <taxon>Cyperoideae</taxon>
        <taxon>Rhynchosporeae</taxon>
        <taxon>Rhynchospora</taxon>
    </lineage>
</organism>
<reference evidence="22" key="1">
    <citation type="submission" date="2022-08" db="EMBL/GenBank/DDBJ databases">
        <authorList>
            <person name="Marques A."/>
        </authorList>
    </citation>
    <scope>NUCLEOTIDE SEQUENCE</scope>
    <source>
        <strain evidence="22">RhyPub2mFocal</strain>
        <tissue evidence="22">Leaves</tissue>
    </source>
</reference>
<evidence type="ECO:0000256" key="7">
    <source>
        <dbReference type="ARBA" id="ARBA00022679"/>
    </source>
</evidence>
<dbReference type="CDD" id="cd06899">
    <property type="entry name" value="lectin_legume_LecRK_Arcelin_ConA"/>
    <property type="match status" value="1"/>
</dbReference>
<dbReference type="GO" id="GO:0005886">
    <property type="term" value="C:plasma membrane"/>
    <property type="evidence" value="ECO:0007669"/>
    <property type="project" value="UniProtKB-SubCell"/>
</dbReference>
<dbReference type="Pfam" id="PF00069">
    <property type="entry name" value="Pkinase"/>
    <property type="match status" value="1"/>
</dbReference>
<evidence type="ECO:0000256" key="5">
    <source>
        <dbReference type="ARBA" id="ARBA00022475"/>
    </source>
</evidence>
<keyword evidence="5" id="KW-1003">Cell membrane</keyword>